<dbReference type="OrthoDB" id="7055207at2"/>
<keyword evidence="2" id="KW-0012">Acyltransferase</keyword>
<dbReference type="Proteomes" id="UP000238362">
    <property type="component" value="Unassembled WGS sequence"/>
</dbReference>
<evidence type="ECO:0000256" key="1">
    <source>
        <dbReference type="ARBA" id="ARBA00022679"/>
    </source>
</evidence>
<evidence type="ECO:0000256" key="2">
    <source>
        <dbReference type="ARBA" id="ARBA00023315"/>
    </source>
</evidence>
<dbReference type="SUPFAM" id="SSF53901">
    <property type="entry name" value="Thiolase-like"/>
    <property type="match status" value="1"/>
</dbReference>
<dbReference type="GO" id="GO:0016746">
    <property type="term" value="F:acyltransferase activity"/>
    <property type="evidence" value="ECO:0007669"/>
    <property type="project" value="UniProtKB-KW"/>
</dbReference>
<dbReference type="PANTHER" id="PTHR34069:SF2">
    <property type="entry name" value="BETA-KETOACYL-[ACYL-CARRIER-PROTEIN] SYNTHASE III"/>
    <property type="match status" value="1"/>
</dbReference>
<dbReference type="InterPro" id="IPR016039">
    <property type="entry name" value="Thiolase-like"/>
</dbReference>
<organism evidence="4 5">
    <name type="scientific">Prauserella shujinwangii</name>
    <dbReference type="NCBI Taxonomy" id="1453103"/>
    <lineage>
        <taxon>Bacteria</taxon>
        <taxon>Bacillati</taxon>
        <taxon>Actinomycetota</taxon>
        <taxon>Actinomycetes</taxon>
        <taxon>Pseudonocardiales</taxon>
        <taxon>Pseudonocardiaceae</taxon>
        <taxon>Prauserella</taxon>
    </lineage>
</organism>
<dbReference type="Gene3D" id="3.40.47.10">
    <property type="match status" value="2"/>
</dbReference>
<dbReference type="CDD" id="cd00827">
    <property type="entry name" value="init_cond_enzymes"/>
    <property type="match status" value="1"/>
</dbReference>
<name>A0A2T0M3X5_9PSEU</name>
<evidence type="ECO:0000259" key="3">
    <source>
        <dbReference type="Pfam" id="PF08541"/>
    </source>
</evidence>
<keyword evidence="1" id="KW-0808">Transferase</keyword>
<dbReference type="EMBL" id="PVNH01000001">
    <property type="protein sequence ID" value="PRX51426.1"/>
    <property type="molecule type" value="Genomic_DNA"/>
</dbReference>
<evidence type="ECO:0000313" key="4">
    <source>
        <dbReference type="EMBL" id="PRX51426.1"/>
    </source>
</evidence>
<accession>A0A2T0M3X5</accession>
<proteinExistence type="predicted"/>
<dbReference type="Pfam" id="PF08541">
    <property type="entry name" value="ACP_syn_III_C"/>
    <property type="match status" value="1"/>
</dbReference>
<dbReference type="AlphaFoldDB" id="A0A2T0M3X5"/>
<dbReference type="InterPro" id="IPR013747">
    <property type="entry name" value="ACP_syn_III_C"/>
</dbReference>
<evidence type="ECO:0000313" key="5">
    <source>
        <dbReference type="Proteomes" id="UP000238362"/>
    </source>
</evidence>
<dbReference type="PANTHER" id="PTHR34069">
    <property type="entry name" value="3-OXOACYL-[ACYL-CARRIER-PROTEIN] SYNTHASE 3"/>
    <property type="match status" value="1"/>
</dbReference>
<keyword evidence="5" id="KW-1185">Reference proteome</keyword>
<sequence>MVAVDFGEAGVRFDELYLASTGTWLPPRMELAEAERRGLCERRAVWATGVTSVCVSQSESGPEMAVRAAREALARADAVPEVRLVLHASTYFQGHDLWPVASFVQRETVGNRCPAFEVRQMSNGGLAALELAAGHLTAGRGHGSALVTTGDRFALPGYDRWRSDPGTVCGDGGTAAVLTTTGGFARIRAVVTIADHGMERIARGDDPFADEPFARRKPIDLSVTRAAYVRDAGLDSVLERIDEGQRDAVRLAVEEAGADLAGMDWIVLPNLGKGRLKAHFFDPLAIDPERTTWSWGSGAGHLGAGDQFAGLDHLAACDALRPGQRVLLAGVGAGFTWSVVVLEILERPRVR</sequence>
<comment type="caution">
    <text evidence="4">The sequence shown here is derived from an EMBL/GenBank/DDBJ whole genome shotgun (WGS) entry which is preliminary data.</text>
</comment>
<protein>
    <submittedName>
        <fullName evidence="4">3-oxoacyl-[acyl-carrier-protein] synthase-3</fullName>
    </submittedName>
</protein>
<dbReference type="GO" id="GO:0044550">
    <property type="term" value="P:secondary metabolite biosynthetic process"/>
    <property type="evidence" value="ECO:0007669"/>
    <property type="project" value="TreeGrafter"/>
</dbReference>
<feature type="domain" description="Beta-ketoacyl-[acyl-carrier-protein] synthase III C-terminal" evidence="3">
    <location>
        <begin position="254"/>
        <end position="344"/>
    </location>
</feature>
<reference evidence="4 5" key="1">
    <citation type="submission" date="2018-03" db="EMBL/GenBank/DDBJ databases">
        <title>Genomic Encyclopedia of Type Strains, Phase III (KMG-III): the genomes of soil and plant-associated and newly described type strains.</title>
        <authorList>
            <person name="Whitman W."/>
        </authorList>
    </citation>
    <scope>NUCLEOTIDE SEQUENCE [LARGE SCALE GENOMIC DNA]</scope>
    <source>
        <strain evidence="4 5">CGMCC 4.7125</strain>
    </source>
</reference>
<gene>
    <name evidence="4" type="ORF">B0I33_101580</name>
</gene>